<dbReference type="SUPFAM" id="SSF54184">
    <property type="entry name" value="Penicillin-binding protein 2x (pbp-2x), c-terminal domain"/>
    <property type="match status" value="1"/>
</dbReference>
<gene>
    <name evidence="3" type="primary">spk1</name>
    <name evidence="3" type="ORF">PCLFYP37_03108</name>
</gene>
<keyword evidence="1" id="KW-0472">Membrane</keyword>
<evidence type="ECO:0000259" key="2">
    <source>
        <dbReference type="PROSITE" id="PS51178"/>
    </source>
</evidence>
<keyword evidence="3" id="KW-0418">Kinase</keyword>
<dbReference type="Pfam" id="PF03793">
    <property type="entry name" value="PASTA"/>
    <property type="match status" value="1"/>
</dbReference>
<proteinExistence type="predicted"/>
<evidence type="ECO:0000256" key="1">
    <source>
        <dbReference type="SAM" id="Phobius"/>
    </source>
</evidence>
<feature type="transmembrane region" description="Helical" evidence="1">
    <location>
        <begin position="14"/>
        <end position="37"/>
    </location>
</feature>
<keyword evidence="1" id="KW-0812">Transmembrane</keyword>
<dbReference type="EC" id="2.7.11.1" evidence="3"/>
<evidence type="ECO:0000313" key="3">
    <source>
        <dbReference type="EMBL" id="VYU49274.1"/>
    </source>
</evidence>
<dbReference type="GO" id="GO:0004674">
    <property type="term" value="F:protein serine/threonine kinase activity"/>
    <property type="evidence" value="ECO:0007669"/>
    <property type="project" value="UniProtKB-EC"/>
</dbReference>
<reference evidence="3" key="1">
    <citation type="submission" date="2019-11" db="EMBL/GenBank/DDBJ databases">
        <authorList>
            <person name="Feng L."/>
        </authorList>
    </citation>
    <scope>NUCLEOTIDE SEQUENCE</scope>
    <source>
        <strain evidence="3">PclaraLFYP37</strain>
    </source>
</reference>
<dbReference type="GeneID" id="93555903"/>
<dbReference type="CDD" id="cd06577">
    <property type="entry name" value="PASTA_pknB"/>
    <property type="match status" value="1"/>
</dbReference>
<accession>A0A6N3FB81</accession>
<dbReference type="EMBL" id="CACRUT010000018">
    <property type="protein sequence ID" value="VYU49274.1"/>
    <property type="molecule type" value="Genomic_DNA"/>
</dbReference>
<dbReference type="PROSITE" id="PS51178">
    <property type="entry name" value="PASTA"/>
    <property type="match status" value="1"/>
</dbReference>
<sequence length="218" mass="24227">MTIKEFFGKLTSKIIWVNLLAMFLIIVAIAVGIWIGLERYTMHGVEITVPNVKGMRVYDARQTLERQGLVAVVTDSGYNKTLPSGTVLEQTPANNSQVKPGREIYLTINTTRTPTLPMPDIADNSSLREAEARLTAMGFKLSPCEYVDGERDWVYGVKYRGKNIFGGDRIPIDAELTLQVGSGSFGDDSLYVSGDDSISVMEEELYDEDRDVTVPDDF</sequence>
<protein>
    <submittedName>
        <fullName evidence="3">Serine/threonine-protein kinase PK-1</fullName>
        <ecNumber evidence="3">2.7.11.1</ecNumber>
    </submittedName>
</protein>
<keyword evidence="1" id="KW-1133">Transmembrane helix</keyword>
<dbReference type="InterPro" id="IPR005543">
    <property type="entry name" value="PASTA_dom"/>
</dbReference>
<dbReference type="RefSeq" id="WP_008616584.1">
    <property type="nucleotide sequence ID" value="NZ_AP025941.1"/>
</dbReference>
<organism evidence="3">
    <name type="scientific">Paraprevotella clara</name>
    <dbReference type="NCBI Taxonomy" id="454154"/>
    <lineage>
        <taxon>Bacteria</taxon>
        <taxon>Pseudomonadati</taxon>
        <taxon>Bacteroidota</taxon>
        <taxon>Bacteroidia</taxon>
        <taxon>Bacteroidales</taxon>
        <taxon>Prevotellaceae</taxon>
        <taxon>Paraprevotella</taxon>
    </lineage>
</organism>
<feature type="domain" description="PASTA" evidence="2">
    <location>
        <begin position="44"/>
        <end position="110"/>
    </location>
</feature>
<dbReference type="Gene3D" id="3.30.10.20">
    <property type="match status" value="1"/>
</dbReference>
<dbReference type="AlphaFoldDB" id="A0A6N3FB81"/>
<keyword evidence="3" id="KW-0808">Transferase</keyword>
<name>A0A6N3FB81_9BACT</name>
<dbReference type="SMART" id="SM00740">
    <property type="entry name" value="PASTA"/>
    <property type="match status" value="1"/>
</dbReference>